<keyword evidence="3" id="KW-0479">Metal-binding</keyword>
<feature type="domain" description="RING-CH-type" evidence="8">
    <location>
        <begin position="11"/>
        <end position="76"/>
    </location>
</feature>
<evidence type="ECO:0000256" key="1">
    <source>
        <dbReference type="ARBA" id="ARBA00004141"/>
    </source>
</evidence>
<dbReference type="Proteomes" id="UP000268162">
    <property type="component" value="Unassembled WGS sequence"/>
</dbReference>
<keyword evidence="2" id="KW-0812">Transmembrane</keyword>
<accession>A0A4P9ZQI9</accession>
<dbReference type="InterPro" id="IPR013083">
    <property type="entry name" value="Znf_RING/FYVE/PHD"/>
</dbReference>
<evidence type="ECO:0000259" key="8">
    <source>
        <dbReference type="PROSITE" id="PS51292"/>
    </source>
</evidence>
<evidence type="ECO:0000313" key="9">
    <source>
        <dbReference type="EMBL" id="RKP35001.1"/>
    </source>
</evidence>
<keyword evidence="5" id="KW-0862">Zinc</keyword>
<dbReference type="Pfam" id="PF12906">
    <property type="entry name" value="RINGv"/>
    <property type="match status" value="1"/>
</dbReference>
<dbReference type="GO" id="GO:0016020">
    <property type="term" value="C:membrane"/>
    <property type="evidence" value="ECO:0007669"/>
    <property type="project" value="UniProtKB-SubCell"/>
</dbReference>
<dbReference type="Gene3D" id="3.30.40.10">
    <property type="entry name" value="Zinc/RING finger domain, C3HC4 (zinc finger)"/>
    <property type="match status" value="1"/>
</dbReference>
<dbReference type="PROSITE" id="PS51292">
    <property type="entry name" value="ZF_RING_CH"/>
    <property type="match status" value="1"/>
</dbReference>
<reference evidence="10" key="1">
    <citation type="journal article" date="2018" name="Nat. Microbiol.">
        <title>Leveraging single-cell genomics to expand the fungal tree of life.</title>
        <authorList>
            <person name="Ahrendt S.R."/>
            <person name="Quandt C.A."/>
            <person name="Ciobanu D."/>
            <person name="Clum A."/>
            <person name="Salamov A."/>
            <person name="Andreopoulos B."/>
            <person name="Cheng J.F."/>
            <person name="Woyke T."/>
            <person name="Pelin A."/>
            <person name="Henrissat B."/>
            <person name="Reynolds N.K."/>
            <person name="Benny G.L."/>
            <person name="Smith M.E."/>
            <person name="James T.Y."/>
            <person name="Grigoriev I.V."/>
        </authorList>
    </citation>
    <scope>NUCLEOTIDE SEQUENCE [LARGE SCALE GENOMIC DNA]</scope>
    <source>
        <strain evidence="10">RSA 468</strain>
    </source>
</reference>
<organism evidence="9 10">
    <name type="scientific">Dimargaris cristalligena</name>
    <dbReference type="NCBI Taxonomy" id="215637"/>
    <lineage>
        <taxon>Eukaryota</taxon>
        <taxon>Fungi</taxon>
        <taxon>Fungi incertae sedis</taxon>
        <taxon>Zoopagomycota</taxon>
        <taxon>Kickxellomycotina</taxon>
        <taxon>Dimargaritomycetes</taxon>
        <taxon>Dimargaritales</taxon>
        <taxon>Dimargaritaceae</taxon>
        <taxon>Dimargaris</taxon>
    </lineage>
</organism>
<protein>
    <recommendedName>
        <fullName evidence="8">RING-CH-type domain-containing protein</fullName>
    </recommendedName>
</protein>
<keyword evidence="4" id="KW-0863">Zinc-finger</keyword>
<evidence type="ECO:0000256" key="2">
    <source>
        <dbReference type="ARBA" id="ARBA00022692"/>
    </source>
</evidence>
<evidence type="ECO:0000256" key="5">
    <source>
        <dbReference type="ARBA" id="ARBA00022833"/>
    </source>
</evidence>
<dbReference type="STRING" id="215637.A0A4P9ZQI9"/>
<dbReference type="EMBL" id="ML002992">
    <property type="protein sequence ID" value="RKP35001.1"/>
    <property type="molecule type" value="Genomic_DNA"/>
</dbReference>
<dbReference type="SUPFAM" id="SSF57850">
    <property type="entry name" value="RING/U-box"/>
    <property type="match status" value="1"/>
</dbReference>
<evidence type="ECO:0000256" key="3">
    <source>
        <dbReference type="ARBA" id="ARBA00022723"/>
    </source>
</evidence>
<evidence type="ECO:0000256" key="4">
    <source>
        <dbReference type="ARBA" id="ARBA00022771"/>
    </source>
</evidence>
<dbReference type="InterPro" id="IPR011016">
    <property type="entry name" value="Znf_RING-CH"/>
</dbReference>
<keyword evidence="7" id="KW-0472">Membrane</keyword>
<sequence length="303" mass="33733">MSDPTITGAEASTDGPRRCWICLGDETDSTGSWSQPCPCSLVCHTQCLMRWVTESQREDPQMQIRCPQCNTPYKMDRQHSHIVRFINRLEPLATKAALTIAASGLTSCAFTCMTTYGAYAVLTLCGSLEGTRLLGSPTPWGWRIWVGLPLIPMILVGSRTPIFDNVLPLLPLIFVQPHDLSPTFPPNSATIVTALPWVRVDIETAVNITTNTDDGHVYRQVLNTSLADQIDFMQRRDSMGQDVLAIDQIDQIHRGPGDTVVELQTGIQLKGTAFVRAVDIVSVLYKYRAVQSRKRRRILNYGE</sequence>
<gene>
    <name evidence="9" type="ORF">BJ085DRAFT_40921</name>
</gene>
<keyword evidence="6" id="KW-1133">Transmembrane helix</keyword>
<proteinExistence type="predicted"/>
<dbReference type="GO" id="GO:0008270">
    <property type="term" value="F:zinc ion binding"/>
    <property type="evidence" value="ECO:0007669"/>
    <property type="project" value="UniProtKB-KW"/>
</dbReference>
<comment type="subcellular location">
    <subcellularLocation>
        <location evidence="1">Membrane</location>
        <topology evidence="1">Multi-pass membrane protein</topology>
    </subcellularLocation>
</comment>
<evidence type="ECO:0000313" key="10">
    <source>
        <dbReference type="Proteomes" id="UP000268162"/>
    </source>
</evidence>
<dbReference type="SMART" id="SM00744">
    <property type="entry name" value="RINGv"/>
    <property type="match status" value="1"/>
</dbReference>
<keyword evidence="10" id="KW-1185">Reference proteome</keyword>
<dbReference type="AlphaFoldDB" id="A0A4P9ZQI9"/>
<evidence type="ECO:0000256" key="7">
    <source>
        <dbReference type="ARBA" id="ARBA00023136"/>
    </source>
</evidence>
<name>A0A4P9ZQI9_9FUNG</name>
<evidence type="ECO:0000256" key="6">
    <source>
        <dbReference type="ARBA" id="ARBA00022989"/>
    </source>
</evidence>
<dbReference type="PANTHER" id="PTHR46283">
    <property type="entry name" value="E3 UBIQUITIN-PROTEIN LIGASE MARCH5"/>
    <property type="match status" value="1"/>
</dbReference>